<feature type="compositionally biased region" description="Basic and acidic residues" evidence="9">
    <location>
        <begin position="886"/>
        <end position="898"/>
    </location>
</feature>
<organism evidence="13 14">
    <name type="scientific">Desulfobotulus mexicanus</name>
    <dbReference type="NCBI Taxonomy" id="2586642"/>
    <lineage>
        <taxon>Bacteria</taxon>
        <taxon>Pseudomonadati</taxon>
        <taxon>Thermodesulfobacteriota</taxon>
        <taxon>Desulfobacteria</taxon>
        <taxon>Desulfobacterales</taxon>
        <taxon>Desulfobacteraceae</taxon>
        <taxon>Desulfobotulus</taxon>
    </lineage>
</organism>
<protein>
    <submittedName>
        <fullName evidence="13">Methyl-accepting chemotaxis protein</fullName>
    </submittedName>
</protein>
<dbReference type="Proteomes" id="UP000321899">
    <property type="component" value="Unassembled WGS sequence"/>
</dbReference>
<dbReference type="Gene3D" id="1.10.287.950">
    <property type="entry name" value="Methyl-accepting chemotaxis protein"/>
    <property type="match status" value="1"/>
</dbReference>
<evidence type="ECO:0000256" key="2">
    <source>
        <dbReference type="ARBA" id="ARBA00022475"/>
    </source>
</evidence>
<dbReference type="Gene3D" id="3.30.450.20">
    <property type="entry name" value="PAS domain"/>
    <property type="match status" value="1"/>
</dbReference>
<dbReference type="Pfam" id="PF08269">
    <property type="entry name" value="dCache_2"/>
    <property type="match status" value="1"/>
</dbReference>
<dbReference type="GO" id="GO:0004888">
    <property type="term" value="F:transmembrane signaling receptor activity"/>
    <property type="evidence" value="ECO:0007669"/>
    <property type="project" value="InterPro"/>
</dbReference>
<evidence type="ECO:0000256" key="1">
    <source>
        <dbReference type="ARBA" id="ARBA00004651"/>
    </source>
</evidence>
<evidence type="ECO:0000313" key="13">
    <source>
        <dbReference type="EMBL" id="TYT74638.1"/>
    </source>
</evidence>
<dbReference type="InterPro" id="IPR004090">
    <property type="entry name" value="Chemotax_Me-accpt_rcpt"/>
</dbReference>
<keyword evidence="6 10" id="KW-0472">Membrane</keyword>
<evidence type="ECO:0000256" key="7">
    <source>
        <dbReference type="ARBA" id="ARBA00029447"/>
    </source>
</evidence>
<dbReference type="CDD" id="cd11386">
    <property type="entry name" value="MCP_signal"/>
    <property type="match status" value="1"/>
</dbReference>
<dbReference type="GO" id="GO:0005886">
    <property type="term" value="C:plasma membrane"/>
    <property type="evidence" value="ECO:0007669"/>
    <property type="project" value="UniProtKB-SubCell"/>
</dbReference>
<keyword evidence="8" id="KW-0807">Transducer</keyword>
<feature type="domain" description="HAMP" evidence="12">
    <location>
        <begin position="499"/>
        <end position="551"/>
    </location>
</feature>
<dbReference type="PRINTS" id="PR00260">
    <property type="entry name" value="CHEMTRNSDUCR"/>
</dbReference>
<evidence type="ECO:0000256" key="3">
    <source>
        <dbReference type="ARBA" id="ARBA00022500"/>
    </source>
</evidence>
<dbReference type="PROSITE" id="PS50885">
    <property type="entry name" value="HAMP"/>
    <property type="match status" value="1"/>
</dbReference>
<dbReference type="SMART" id="SM00283">
    <property type="entry name" value="MA"/>
    <property type="match status" value="1"/>
</dbReference>
<dbReference type="SMART" id="SM01049">
    <property type="entry name" value="Cache_2"/>
    <property type="match status" value="1"/>
</dbReference>
<feature type="compositionally biased region" description="Basic and acidic residues" evidence="9">
    <location>
        <begin position="837"/>
        <end position="847"/>
    </location>
</feature>
<proteinExistence type="inferred from homology"/>
<evidence type="ECO:0000256" key="10">
    <source>
        <dbReference type="SAM" id="Phobius"/>
    </source>
</evidence>
<comment type="subcellular location">
    <subcellularLocation>
        <location evidence="1">Cell membrane</location>
        <topology evidence="1">Multi-pass membrane protein</topology>
    </subcellularLocation>
</comment>
<dbReference type="GO" id="GO:0007165">
    <property type="term" value="P:signal transduction"/>
    <property type="evidence" value="ECO:0007669"/>
    <property type="project" value="UniProtKB-KW"/>
</dbReference>
<evidence type="ECO:0000256" key="5">
    <source>
        <dbReference type="ARBA" id="ARBA00022989"/>
    </source>
</evidence>
<feature type="region of interest" description="Disordered" evidence="9">
    <location>
        <begin position="837"/>
        <end position="898"/>
    </location>
</feature>
<dbReference type="InterPro" id="IPR003660">
    <property type="entry name" value="HAMP_dom"/>
</dbReference>
<dbReference type="CDD" id="cd06225">
    <property type="entry name" value="HAMP"/>
    <property type="match status" value="1"/>
</dbReference>
<dbReference type="SUPFAM" id="SSF58104">
    <property type="entry name" value="Methyl-accepting chemotaxis protein (MCP) signaling domain"/>
    <property type="match status" value="1"/>
</dbReference>
<feature type="transmembrane region" description="Helical" evidence="10">
    <location>
        <begin position="477"/>
        <end position="501"/>
    </location>
</feature>
<evidence type="ECO:0000313" key="14">
    <source>
        <dbReference type="Proteomes" id="UP000321899"/>
    </source>
</evidence>
<keyword evidence="2" id="KW-1003">Cell membrane</keyword>
<dbReference type="EMBL" id="VDMB01000009">
    <property type="protein sequence ID" value="TYT74638.1"/>
    <property type="molecule type" value="Genomic_DNA"/>
</dbReference>
<dbReference type="Pfam" id="PF00015">
    <property type="entry name" value="MCPsignal"/>
    <property type="match status" value="1"/>
</dbReference>
<dbReference type="PANTHER" id="PTHR43531:SF11">
    <property type="entry name" value="METHYL-ACCEPTING CHEMOTAXIS PROTEIN 3"/>
    <property type="match status" value="1"/>
</dbReference>
<dbReference type="InterPro" id="IPR004089">
    <property type="entry name" value="MCPsignal_dom"/>
</dbReference>
<keyword evidence="4 10" id="KW-0812">Transmembrane</keyword>
<dbReference type="GO" id="GO:0006935">
    <property type="term" value="P:chemotaxis"/>
    <property type="evidence" value="ECO:0007669"/>
    <property type="project" value="UniProtKB-KW"/>
</dbReference>
<comment type="similarity">
    <text evidence="7">Belongs to the methyl-accepting chemotaxis (MCP) protein family.</text>
</comment>
<comment type="caution">
    <text evidence="13">The sequence shown here is derived from an EMBL/GenBank/DDBJ whole genome shotgun (WGS) entry which is preliminary data.</text>
</comment>
<dbReference type="InterPro" id="IPR033480">
    <property type="entry name" value="sCache_2"/>
</dbReference>
<reference evidence="13 14" key="1">
    <citation type="submission" date="2019-06" db="EMBL/GenBank/DDBJ databases">
        <title>Desulfobotulus mexicanus sp. nov., a novel sulfate-reducing bacterium isolated from the sediment of an alkaline crater lake in Mexico.</title>
        <authorList>
            <person name="Hirschler-Rea A."/>
        </authorList>
    </citation>
    <scope>NUCLEOTIDE SEQUENCE [LARGE SCALE GENOMIC DNA]</scope>
    <source>
        <strain evidence="13 14">PAR22N</strain>
    </source>
</reference>
<keyword evidence="5 10" id="KW-1133">Transmembrane helix</keyword>
<evidence type="ECO:0000259" key="11">
    <source>
        <dbReference type="PROSITE" id="PS50111"/>
    </source>
</evidence>
<evidence type="ECO:0000256" key="4">
    <source>
        <dbReference type="ARBA" id="ARBA00022692"/>
    </source>
</evidence>
<evidence type="ECO:0000259" key="12">
    <source>
        <dbReference type="PROSITE" id="PS50885"/>
    </source>
</evidence>
<evidence type="ECO:0000256" key="8">
    <source>
        <dbReference type="PROSITE-ProRule" id="PRU00284"/>
    </source>
</evidence>
<dbReference type="PROSITE" id="PS50111">
    <property type="entry name" value="CHEMOTAXIS_TRANSDUC_2"/>
    <property type="match status" value="1"/>
</dbReference>
<keyword evidence="14" id="KW-1185">Reference proteome</keyword>
<dbReference type="AlphaFoldDB" id="A0A5Q4VCE5"/>
<dbReference type="PANTHER" id="PTHR43531">
    <property type="entry name" value="PROTEIN ICFG"/>
    <property type="match status" value="1"/>
</dbReference>
<feature type="domain" description="Methyl-accepting transducer" evidence="11">
    <location>
        <begin position="595"/>
        <end position="810"/>
    </location>
</feature>
<dbReference type="OrthoDB" id="5422635at2"/>
<dbReference type="InterPro" id="IPR004010">
    <property type="entry name" value="Double_Cache_2"/>
</dbReference>
<name>A0A5Q4VCE5_9BACT</name>
<keyword evidence="3" id="KW-0145">Chemotaxis</keyword>
<evidence type="ECO:0000256" key="6">
    <source>
        <dbReference type="ARBA" id="ARBA00023136"/>
    </source>
</evidence>
<dbReference type="InterPro" id="IPR051310">
    <property type="entry name" value="MCP_chemotaxis"/>
</dbReference>
<dbReference type="Gene3D" id="1.10.8.500">
    <property type="entry name" value="HAMP domain in histidine kinase"/>
    <property type="match status" value="1"/>
</dbReference>
<evidence type="ECO:0000256" key="9">
    <source>
        <dbReference type="SAM" id="MobiDB-lite"/>
    </source>
</evidence>
<sequence>MQRGKDRSMHWKDLSIATKLGLAFGLVLCFLAAVILVGFLGIDRMVQRGNILIDGNRMDSILALKEVELLQSSRKVGTHLIGGDTVYVERQSEKTSFGRWLKSEEREWMEIRIPEMSMYFSRLDKQYADLHKELLKTLDSYRIDHGEFLQELQAFQQQNQVWGQQVAEQLALGAGSLFRYQDMLKNVVLQAESIARACHEEPGLSDEERREKALKLLMSMRYGEEMRDYFWVHDSHPRMVAHPYFPELGGMELGDDYVFLKKLFLTINRKVDTRGDGFLLYEWPHYDREEHVPKLGYVRYFEPWGWYLGTGVYLFEENRALLQRAREFSDGTPFSFNVQQSMDDSALGRFLTRENLWPAGLGLEDALRACISPLERLYASAGHIEEAINLGDVERAMAIYEIETMGAMADLDFHMGAMIHHIARHNRAAAEARERFDIKVMPVFENMLDSLHQLRAVVNVHTEDVEAMAEAAQQTRWLFGVLGLFALAAGLVMAAIMIRVIRRPLMSLVKVARNIEGGQYNLYCGLNQKDELGCLSQAMDQMLAGLRRTSELARCVSAGDLNPSFEGMSDGDTIGVALREMVGNLNDVVGKVRHAADQVGTASRELKETAMLVAQGASEQAASAEQSSASMEEMSSIIRQNADNARETRGIASIAAEDARKSGDSVAKTVMDMREIASRVGVIEEIARQTNLLALNAAIEAARAGEHGRGFAVVASEVRKLAERSQKAAGEIGSLAEASVAQADEAGTMLERLVPGIERTADLVRQIASASQEQSEGVSQVNQAILQLDEIIQQNAHVAEEMAASAGQMEDQSLHLQEAMAFFMDNSANIDKTIETKDESRSFERNESGYSGFHGKVRSPGSHGLPWQPSSEKVTDFDGDWGMGEEEFREKKKEPRHE</sequence>
<accession>A0A5Q4VCE5</accession>
<gene>
    <name evidence="13" type="ORF">FIM25_08535</name>
</gene>
<feature type="transmembrane region" description="Helical" evidence="10">
    <location>
        <begin position="20"/>
        <end position="42"/>
    </location>
</feature>